<accession>A0A8S9IZX7</accession>
<gene>
    <name evidence="2" type="ORF">F2Q70_00003648</name>
</gene>
<evidence type="ECO:0000313" key="2">
    <source>
        <dbReference type="EMBL" id="KAF2575650.1"/>
    </source>
</evidence>
<organism evidence="2">
    <name type="scientific">Brassica cretica</name>
    <name type="common">Mustard</name>
    <dbReference type="NCBI Taxonomy" id="69181"/>
    <lineage>
        <taxon>Eukaryota</taxon>
        <taxon>Viridiplantae</taxon>
        <taxon>Streptophyta</taxon>
        <taxon>Embryophyta</taxon>
        <taxon>Tracheophyta</taxon>
        <taxon>Spermatophyta</taxon>
        <taxon>Magnoliopsida</taxon>
        <taxon>eudicotyledons</taxon>
        <taxon>Gunneridae</taxon>
        <taxon>Pentapetalae</taxon>
        <taxon>rosids</taxon>
        <taxon>malvids</taxon>
        <taxon>Brassicales</taxon>
        <taxon>Brassicaceae</taxon>
        <taxon>Brassiceae</taxon>
        <taxon>Brassica</taxon>
    </lineage>
</organism>
<sequence length="337" mass="38240">MIQVTKQFQKKSSEYLALTQKKQQRIGKLGAIWNIPPPLPRTVPNNVEFWIPREGESADTPPPSFFTCYSSRLATPYRDIGSKFRPKDDSWRWLPRGPFEHREHIEESFLLLWTERAHLRRPLGQPVTINELSGSENYVEAFDMCMGGLGAMNEALMARNLEARTFRLRPKEAKKEAARLKNEVEARKAEFESVHAEGRLVPIHVSPDCEDVAPAAPREERRLTSLRIRSTLVIMGLDIHAPVFIISPNDRYMPSNTRSNKKNQLLFSSDPASMERSIRKGIRSSSIDNNTSLSLDFRQPPSTQTPVSSTDTRSPPSTEDTLSLTDIFHPTSIDTSV</sequence>
<dbReference type="AlphaFoldDB" id="A0A8S9IZX7"/>
<name>A0A8S9IZX7_BRACR</name>
<dbReference type="EMBL" id="QGKY02001015">
    <property type="protein sequence ID" value="KAF2575650.1"/>
    <property type="molecule type" value="Genomic_DNA"/>
</dbReference>
<feature type="compositionally biased region" description="Polar residues" evidence="1">
    <location>
        <begin position="255"/>
        <end position="271"/>
    </location>
</feature>
<comment type="caution">
    <text evidence="2">The sequence shown here is derived from an EMBL/GenBank/DDBJ whole genome shotgun (WGS) entry which is preliminary data.</text>
</comment>
<proteinExistence type="predicted"/>
<feature type="compositionally biased region" description="Polar residues" evidence="1">
    <location>
        <begin position="288"/>
        <end position="323"/>
    </location>
</feature>
<evidence type="ECO:0000256" key="1">
    <source>
        <dbReference type="SAM" id="MobiDB-lite"/>
    </source>
</evidence>
<feature type="region of interest" description="Disordered" evidence="1">
    <location>
        <begin position="255"/>
        <end position="323"/>
    </location>
</feature>
<reference evidence="2" key="1">
    <citation type="submission" date="2019-12" db="EMBL/GenBank/DDBJ databases">
        <title>Genome sequencing and annotation of Brassica cretica.</title>
        <authorList>
            <person name="Studholme D.J."/>
            <person name="Sarris P.F."/>
        </authorList>
    </citation>
    <scope>NUCLEOTIDE SEQUENCE</scope>
    <source>
        <strain evidence="2">PFS-102/07</strain>
        <tissue evidence="2">Leaf</tissue>
    </source>
</reference>
<protein>
    <submittedName>
        <fullName evidence="2">Uncharacterized protein</fullName>
    </submittedName>
</protein>